<dbReference type="GO" id="GO:0006397">
    <property type="term" value="P:mRNA processing"/>
    <property type="evidence" value="ECO:0007669"/>
    <property type="project" value="InterPro"/>
</dbReference>
<keyword evidence="9" id="KW-0067">ATP-binding</keyword>
<dbReference type="GO" id="GO:0004521">
    <property type="term" value="F:RNA endonuclease activity"/>
    <property type="evidence" value="ECO:0007669"/>
    <property type="project" value="InterPro"/>
</dbReference>
<dbReference type="EMBL" id="OV651814">
    <property type="protein sequence ID" value="CAH1105819.1"/>
    <property type="molecule type" value="Genomic_DNA"/>
</dbReference>
<dbReference type="SUPFAM" id="SSF56112">
    <property type="entry name" value="Protein kinase-like (PK-like)"/>
    <property type="match status" value="1"/>
</dbReference>
<dbReference type="InterPro" id="IPR011009">
    <property type="entry name" value="Kinase-like_dom_sf"/>
</dbReference>
<evidence type="ECO:0000256" key="12">
    <source>
        <dbReference type="SAM" id="MobiDB-lite"/>
    </source>
</evidence>
<evidence type="ECO:0000256" key="3">
    <source>
        <dbReference type="ARBA" id="ARBA00022527"/>
    </source>
</evidence>
<comment type="subcellular location">
    <subcellularLocation>
        <location evidence="1">Membrane</location>
        <topology evidence="1">Single-pass type I membrane protein</topology>
    </subcellularLocation>
</comment>
<dbReference type="InterPro" id="IPR008271">
    <property type="entry name" value="Ser/Thr_kinase_AS"/>
</dbReference>
<evidence type="ECO:0000313" key="16">
    <source>
        <dbReference type="EMBL" id="CAH1105819.1"/>
    </source>
</evidence>
<feature type="chain" id="PRO_5040451333" description="non-specific serine/threonine protein kinase" evidence="13">
    <location>
        <begin position="17"/>
        <end position="1010"/>
    </location>
</feature>
<organism evidence="16 17">
    <name type="scientific">Psylliodes chrysocephalus</name>
    <dbReference type="NCBI Taxonomy" id="3402493"/>
    <lineage>
        <taxon>Eukaryota</taxon>
        <taxon>Metazoa</taxon>
        <taxon>Ecdysozoa</taxon>
        <taxon>Arthropoda</taxon>
        <taxon>Hexapoda</taxon>
        <taxon>Insecta</taxon>
        <taxon>Pterygota</taxon>
        <taxon>Neoptera</taxon>
        <taxon>Endopterygota</taxon>
        <taxon>Coleoptera</taxon>
        <taxon>Polyphaga</taxon>
        <taxon>Cucujiformia</taxon>
        <taxon>Chrysomeloidea</taxon>
        <taxon>Chrysomelidae</taxon>
        <taxon>Galerucinae</taxon>
        <taxon>Alticini</taxon>
        <taxon>Psylliodes</taxon>
    </lineage>
</organism>
<dbReference type="PANTHER" id="PTHR13954">
    <property type="entry name" value="IRE1-RELATED"/>
    <property type="match status" value="1"/>
</dbReference>
<dbReference type="InterPro" id="IPR000719">
    <property type="entry name" value="Prot_kinase_dom"/>
</dbReference>
<keyword evidence="3" id="KW-0723">Serine/threonine-protein kinase</keyword>
<dbReference type="CDD" id="cd09769">
    <property type="entry name" value="Luminal_IRE1"/>
    <property type="match status" value="1"/>
</dbReference>
<dbReference type="InterPro" id="IPR015943">
    <property type="entry name" value="WD40/YVTN_repeat-like_dom_sf"/>
</dbReference>
<dbReference type="EC" id="2.7.11.1" evidence="2"/>
<dbReference type="Pfam" id="PF06479">
    <property type="entry name" value="Ribonuc_2-5A"/>
    <property type="match status" value="1"/>
</dbReference>
<evidence type="ECO:0000259" key="15">
    <source>
        <dbReference type="PROSITE" id="PS51392"/>
    </source>
</evidence>
<evidence type="ECO:0000256" key="11">
    <source>
        <dbReference type="ARBA" id="ARBA00023136"/>
    </source>
</evidence>
<dbReference type="InterPro" id="IPR045133">
    <property type="entry name" value="IRE1/2-like"/>
</dbReference>
<keyword evidence="5" id="KW-0812">Transmembrane</keyword>
<protein>
    <recommendedName>
        <fullName evidence="2">non-specific serine/threonine protein kinase</fullName>
        <ecNumber evidence="2">2.7.11.1</ecNumber>
    </recommendedName>
</protein>
<dbReference type="OrthoDB" id="63989at2759"/>
<evidence type="ECO:0000256" key="10">
    <source>
        <dbReference type="ARBA" id="ARBA00022989"/>
    </source>
</evidence>
<feature type="signal peptide" evidence="13">
    <location>
        <begin position="1"/>
        <end position="16"/>
    </location>
</feature>
<feature type="domain" description="KEN" evidence="15">
    <location>
        <begin position="784"/>
        <end position="911"/>
    </location>
</feature>
<dbReference type="Gene3D" id="3.30.200.20">
    <property type="entry name" value="Phosphorylase Kinase, domain 1"/>
    <property type="match status" value="1"/>
</dbReference>
<evidence type="ECO:0000256" key="13">
    <source>
        <dbReference type="SAM" id="SignalP"/>
    </source>
</evidence>
<feature type="domain" description="Protein kinase" evidence="14">
    <location>
        <begin position="524"/>
        <end position="781"/>
    </location>
</feature>
<dbReference type="GO" id="GO:0005524">
    <property type="term" value="F:ATP binding"/>
    <property type="evidence" value="ECO:0007669"/>
    <property type="project" value="UniProtKB-KW"/>
</dbReference>
<dbReference type="InterPro" id="IPR011047">
    <property type="entry name" value="Quinoprotein_ADH-like_sf"/>
</dbReference>
<sequence>MKAVLISFIFVVSCLGAINKHKTIHNLNLGLVQGYTTDDRLLLFSTLDGTLSALEQDTGKIRWTVKEKPIVQVPLNVSNAIVPIYLPDPRDGSLYLIGDVSKPLKKLPFTIPQLVSTSPCRSSDGILYTGKKKDSWFKLDPTNGRKQQILGWDDTPTCPVDTESFIYIGRTQYTLRMVDEKKPDNKWNVTFYDYTARQMATEKCSSYQECSGNYDKIHFTSASTGQIITLNQHTGDLIWETTLSSPVIGIYILDNDGLLNLPFTALANHTIDDLKNNLVENGGILLNTNRVRLFPTLYIGQHSHGLFAIPSLVDKNHVSVIGTDTGLLLLDGPHGHDNKANHQYPLPGYNYYLPNGDSGEDNHVLFQSCPKFGNHIKIYKGHYKFPTYGNQQLLTPNRDLIDFKDDNDKDNSKIVYHNSDDYITIGAEKDERKRTYTDWYKDNYNGVKLWINQQENKGLKMSLIIMTGCVIAMFWYLQIQVREFQNQSRNNSQSSQSNLGNFIGVSALPEELPDGTVKIGKITFHPDQLLGKGCEGTFVYRGEFDSRRVAVKRLLPECFTFADREVTLLRESDAHPNVIRYYCMERCRMFCYIALELCQATLSEYIHGTCDFCPIAPLEILRQATAGLKHLHSLDIVHRDIKPHNVLISVPDNKGGVRVMISDFGLCKKLQVGRMSFSRRSGITGTDGWIAPEMLNRERTTYAVDLFSLGCLYYYVLSNGKHPFGDSIRRQANILAGKYDLSDLKGSNWQVQIQITLITALISAKPERRPSCQAVLEHPVFWDYDTILIFFQEVSDRVNQSSDDVVVQKLEEDCRYVIKHDWRAHTDKEITQDLKKYRSYEGNSLRDLIRALRNKKHHFRELNVESQNLLGYNSEDFTNYWLSRFPLLLAHTWLIMQGVADEDNFKKFYNTPYRYSLPEFKEQMLDFVSKNPIVLPEGYEECREGNSEKNRSYNSSPAKQKVDKMLPRSGGLYRNHDDDGAKNQLTNRFYQKKKKNKKPDEPLVWAVGNS</sequence>
<dbReference type="GO" id="GO:0036498">
    <property type="term" value="P:IRE1-mediated unfolded protein response"/>
    <property type="evidence" value="ECO:0007669"/>
    <property type="project" value="TreeGrafter"/>
</dbReference>
<feature type="region of interest" description="Disordered" evidence="12">
    <location>
        <begin position="944"/>
        <end position="1010"/>
    </location>
</feature>
<keyword evidence="6 13" id="KW-0732">Signal</keyword>
<dbReference type="Gene3D" id="1.10.510.10">
    <property type="entry name" value="Transferase(Phosphotransferase) domain 1"/>
    <property type="match status" value="1"/>
</dbReference>
<evidence type="ECO:0000256" key="6">
    <source>
        <dbReference type="ARBA" id="ARBA00022729"/>
    </source>
</evidence>
<name>A0A9P0CVQ3_9CUCU</name>
<keyword evidence="8" id="KW-0418">Kinase</keyword>
<dbReference type="GO" id="GO:0051082">
    <property type="term" value="F:unfolded protein binding"/>
    <property type="evidence" value="ECO:0007669"/>
    <property type="project" value="TreeGrafter"/>
</dbReference>
<keyword evidence="11" id="KW-0472">Membrane</keyword>
<dbReference type="PROSITE" id="PS51392">
    <property type="entry name" value="KEN"/>
    <property type="match status" value="1"/>
</dbReference>
<keyword evidence="17" id="KW-1185">Reference proteome</keyword>
<dbReference type="AlphaFoldDB" id="A0A9P0CVQ3"/>
<dbReference type="SMART" id="SM00220">
    <property type="entry name" value="S_TKc"/>
    <property type="match status" value="1"/>
</dbReference>
<evidence type="ECO:0000256" key="1">
    <source>
        <dbReference type="ARBA" id="ARBA00004479"/>
    </source>
</evidence>
<gene>
    <name evidence="16" type="ORF">PSYICH_LOCUS6439</name>
</gene>
<dbReference type="GO" id="GO:0004674">
    <property type="term" value="F:protein serine/threonine kinase activity"/>
    <property type="evidence" value="ECO:0007669"/>
    <property type="project" value="UniProtKB-KW"/>
</dbReference>
<dbReference type="SMART" id="SM00564">
    <property type="entry name" value="PQQ"/>
    <property type="match status" value="4"/>
</dbReference>
<dbReference type="Proteomes" id="UP001153636">
    <property type="component" value="Chromosome 2"/>
</dbReference>
<dbReference type="CDD" id="cd13982">
    <property type="entry name" value="STKc_IRE1"/>
    <property type="match status" value="1"/>
</dbReference>
<evidence type="ECO:0000256" key="4">
    <source>
        <dbReference type="ARBA" id="ARBA00022679"/>
    </source>
</evidence>
<dbReference type="FunFam" id="3.30.200.20:FF:000077">
    <property type="entry name" value="Putative Serine/threonine-protein kinase/endoribonuclease IRE1"/>
    <property type="match status" value="1"/>
</dbReference>
<keyword evidence="4" id="KW-0808">Transferase</keyword>
<evidence type="ECO:0000313" key="17">
    <source>
        <dbReference type="Proteomes" id="UP001153636"/>
    </source>
</evidence>
<dbReference type="InterPro" id="IPR038357">
    <property type="entry name" value="KEN_sf"/>
</dbReference>
<evidence type="ECO:0000256" key="8">
    <source>
        <dbReference type="ARBA" id="ARBA00022777"/>
    </source>
</evidence>
<dbReference type="PANTHER" id="PTHR13954:SF6">
    <property type="entry name" value="NON-SPECIFIC SERINE_THREONINE PROTEIN KINASE"/>
    <property type="match status" value="1"/>
</dbReference>
<reference evidence="16" key="1">
    <citation type="submission" date="2022-01" db="EMBL/GenBank/DDBJ databases">
        <authorList>
            <person name="King R."/>
        </authorList>
    </citation>
    <scope>NUCLEOTIDE SEQUENCE</scope>
</reference>
<accession>A0A9P0CVQ3</accession>
<dbReference type="PROSITE" id="PS50011">
    <property type="entry name" value="PROTEIN_KINASE_DOM"/>
    <property type="match status" value="1"/>
</dbReference>
<evidence type="ECO:0000256" key="5">
    <source>
        <dbReference type="ARBA" id="ARBA00022692"/>
    </source>
</evidence>
<dbReference type="PROSITE" id="PS00108">
    <property type="entry name" value="PROTEIN_KINASE_ST"/>
    <property type="match status" value="1"/>
</dbReference>
<evidence type="ECO:0000256" key="7">
    <source>
        <dbReference type="ARBA" id="ARBA00022741"/>
    </source>
</evidence>
<dbReference type="SMART" id="SM00580">
    <property type="entry name" value="PUG"/>
    <property type="match status" value="1"/>
</dbReference>
<dbReference type="Pfam" id="PF00069">
    <property type="entry name" value="Pkinase"/>
    <property type="match status" value="1"/>
</dbReference>
<dbReference type="GO" id="GO:1990604">
    <property type="term" value="C:IRE1-TRAF2-ASK1 complex"/>
    <property type="evidence" value="ECO:0007669"/>
    <property type="project" value="TreeGrafter"/>
</dbReference>
<dbReference type="Gene3D" id="1.20.1440.180">
    <property type="entry name" value="KEN domain"/>
    <property type="match status" value="1"/>
</dbReference>
<dbReference type="InterPro" id="IPR018391">
    <property type="entry name" value="PQQ_b-propeller_rpt"/>
</dbReference>
<dbReference type="SUPFAM" id="SSF50998">
    <property type="entry name" value="Quinoprotein alcohol dehydrogenase-like"/>
    <property type="match status" value="1"/>
</dbReference>
<keyword evidence="10" id="KW-1133">Transmembrane helix</keyword>
<proteinExistence type="predicted"/>
<dbReference type="Gene3D" id="2.130.10.10">
    <property type="entry name" value="YVTN repeat-like/Quinoprotein amine dehydrogenase"/>
    <property type="match status" value="1"/>
</dbReference>
<dbReference type="InterPro" id="IPR010513">
    <property type="entry name" value="KEN_dom"/>
</dbReference>
<evidence type="ECO:0000256" key="2">
    <source>
        <dbReference type="ARBA" id="ARBA00012513"/>
    </source>
</evidence>
<dbReference type="GO" id="GO:0070059">
    <property type="term" value="P:intrinsic apoptotic signaling pathway in response to endoplasmic reticulum stress"/>
    <property type="evidence" value="ECO:0007669"/>
    <property type="project" value="TreeGrafter"/>
</dbReference>
<evidence type="ECO:0000256" key="9">
    <source>
        <dbReference type="ARBA" id="ARBA00022840"/>
    </source>
</evidence>
<keyword evidence="7" id="KW-0547">Nucleotide-binding</keyword>
<evidence type="ECO:0000259" key="14">
    <source>
        <dbReference type="PROSITE" id="PS50011"/>
    </source>
</evidence>